<name>A0A9N7UXX3_PLEPL</name>
<feature type="region of interest" description="Disordered" evidence="1">
    <location>
        <begin position="70"/>
        <end position="97"/>
    </location>
</feature>
<evidence type="ECO:0000313" key="2">
    <source>
        <dbReference type="EMBL" id="CAB1441559.1"/>
    </source>
</evidence>
<comment type="caution">
    <text evidence="2">The sequence shown here is derived from an EMBL/GenBank/DDBJ whole genome shotgun (WGS) entry which is preliminary data.</text>
</comment>
<dbReference type="AlphaFoldDB" id="A0A9N7UXX3"/>
<reference evidence="2" key="1">
    <citation type="submission" date="2020-03" db="EMBL/GenBank/DDBJ databases">
        <authorList>
            <person name="Weist P."/>
        </authorList>
    </citation>
    <scope>NUCLEOTIDE SEQUENCE</scope>
</reference>
<dbReference type="Proteomes" id="UP001153269">
    <property type="component" value="Unassembled WGS sequence"/>
</dbReference>
<protein>
    <submittedName>
        <fullName evidence="2">Uncharacterized protein</fullName>
    </submittedName>
</protein>
<sequence>MFIHSAEFLANGLLVDKRCRRTSGYYHKKTEYGIEEEIYPGKLRLHGPYLQVRTRFLNRGKGTQQCVQKSQHINHDQDPDQEVVTTTKTEGSIPHSQTPEAHLLMGICMQDP</sequence>
<keyword evidence="3" id="KW-1185">Reference proteome</keyword>
<proteinExistence type="predicted"/>
<evidence type="ECO:0000313" key="3">
    <source>
        <dbReference type="Proteomes" id="UP001153269"/>
    </source>
</evidence>
<accession>A0A9N7UXX3</accession>
<gene>
    <name evidence="2" type="ORF">PLEPLA_LOCUS29322</name>
</gene>
<evidence type="ECO:0000256" key="1">
    <source>
        <dbReference type="SAM" id="MobiDB-lite"/>
    </source>
</evidence>
<organism evidence="2 3">
    <name type="scientific">Pleuronectes platessa</name>
    <name type="common">European plaice</name>
    <dbReference type="NCBI Taxonomy" id="8262"/>
    <lineage>
        <taxon>Eukaryota</taxon>
        <taxon>Metazoa</taxon>
        <taxon>Chordata</taxon>
        <taxon>Craniata</taxon>
        <taxon>Vertebrata</taxon>
        <taxon>Euteleostomi</taxon>
        <taxon>Actinopterygii</taxon>
        <taxon>Neopterygii</taxon>
        <taxon>Teleostei</taxon>
        <taxon>Neoteleostei</taxon>
        <taxon>Acanthomorphata</taxon>
        <taxon>Carangaria</taxon>
        <taxon>Pleuronectiformes</taxon>
        <taxon>Pleuronectoidei</taxon>
        <taxon>Pleuronectidae</taxon>
        <taxon>Pleuronectes</taxon>
    </lineage>
</organism>
<dbReference type="EMBL" id="CADEAL010002668">
    <property type="protein sequence ID" value="CAB1441559.1"/>
    <property type="molecule type" value="Genomic_DNA"/>
</dbReference>
<feature type="compositionally biased region" description="Polar residues" evidence="1">
    <location>
        <begin position="83"/>
        <end position="97"/>
    </location>
</feature>